<reference evidence="3" key="1">
    <citation type="journal article" date="2018" name="Nat. Microbiol.">
        <title>Leveraging single-cell genomics to expand the fungal tree of life.</title>
        <authorList>
            <person name="Ahrendt S.R."/>
            <person name="Quandt C.A."/>
            <person name="Ciobanu D."/>
            <person name="Clum A."/>
            <person name="Salamov A."/>
            <person name="Andreopoulos B."/>
            <person name="Cheng J.F."/>
            <person name="Woyke T."/>
            <person name="Pelin A."/>
            <person name="Henrissat B."/>
            <person name="Reynolds N.K."/>
            <person name="Benny G.L."/>
            <person name="Smith M.E."/>
            <person name="James T.Y."/>
            <person name="Grigoriev I.V."/>
        </authorList>
    </citation>
    <scope>NUCLEOTIDE SEQUENCE [LARGE SCALE GENOMIC DNA]</scope>
</reference>
<feature type="compositionally biased region" description="Basic and acidic residues" evidence="1">
    <location>
        <begin position="106"/>
        <end position="122"/>
    </location>
</feature>
<gene>
    <name evidence="2" type="ORF">BDK51DRAFT_32512</name>
</gene>
<dbReference type="EMBL" id="KZ996239">
    <property type="protein sequence ID" value="RKO89178.1"/>
    <property type="molecule type" value="Genomic_DNA"/>
</dbReference>
<name>A0A4P9WD80_9FUNG</name>
<feature type="non-terminal residue" evidence="2">
    <location>
        <position position="1"/>
    </location>
</feature>
<feature type="compositionally biased region" description="Pro residues" evidence="1">
    <location>
        <begin position="838"/>
        <end position="857"/>
    </location>
</feature>
<feature type="compositionally biased region" description="Basic and acidic residues" evidence="1">
    <location>
        <begin position="1"/>
        <end position="17"/>
    </location>
</feature>
<proteinExistence type="predicted"/>
<feature type="region of interest" description="Disordered" evidence="1">
    <location>
        <begin position="1"/>
        <end position="57"/>
    </location>
</feature>
<feature type="compositionally biased region" description="Pro residues" evidence="1">
    <location>
        <begin position="263"/>
        <end position="285"/>
    </location>
</feature>
<feature type="compositionally biased region" description="Basic residues" evidence="1">
    <location>
        <begin position="747"/>
        <end position="762"/>
    </location>
</feature>
<dbReference type="AlphaFoldDB" id="A0A4P9WD80"/>
<dbReference type="Proteomes" id="UP000269721">
    <property type="component" value="Unassembled WGS sequence"/>
</dbReference>
<feature type="compositionally biased region" description="Polar residues" evidence="1">
    <location>
        <begin position="985"/>
        <end position="994"/>
    </location>
</feature>
<keyword evidence="3" id="KW-1185">Reference proteome</keyword>
<feature type="compositionally biased region" description="Basic and acidic residues" evidence="1">
    <location>
        <begin position="27"/>
        <end position="57"/>
    </location>
</feature>
<feature type="region of interest" description="Disordered" evidence="1">
    <location>
        <begin position="967"/>
        <end position="1034"/>
    </location>
</feature>
<dbReference type="Gene3D" id="6.10.250.1010">
    <property type="match status" value="1"/>
</dbReference>
<evidence type="ECO:0000313" key="3">
    <source>
        <dbReference type="Proteomes" id="UP000269721"/>
    </source>
</evidence>
<protein>
    <submittedName>
        <fullName evidence="2">Uncharacterized protein</fullName>
    </submittedName>
</protein>
<feature type="region of interest" description="Disordered" evidence="1">
    <location>
        <begin position="83"/>
        <end position="125"/>
    </location>
</feature>
<feature type="compositionally biased region" description="Low complexity" evidence="1">
    <location>
        <begin position="300"/>
        <end position="313"/>
    </location>
</feature>
<feature type="compositionally biased region" description="Polar residues" evidence="1">
    <location>
        <begin position="825"/>
        <end position="835"/>
    </location>
</feature>
<evidence type="ECO:0000256" key="1">
    <source>
        <dbReference type="SAM" id="MobiDB-lite"/>
    </source>
</evidence>
<sequence length="1129" mass="119369">ATEEAKVTKVAKGEPKETTVSPTVTEEAPKVTEEAPKVTEEPPKVTEEPPKVTEEAPKVTTVLLQVTTDVPQVTTVSPQVTTEVPQVTTEVPQVTTESSQVTTEPPEVKTVDAEGTTKRDSIAAEPEPAKIAAAPDPPIPEFIPSTPQTPAVALANDFVPDAPPTNPALEAELELHTLASTLPYAFPPEVVEAGIPRADLLDCLEKLINPVDQLSARTTARLKLVDLIGAGIVRPLDEREQSFEFPPLDMKPEYPDEEVLPPSSRPRPRPMPSPKPPSPQLPQPPKQQHQPPKQPPPTQQPSKQQPAKQQEPKQSPRPRSPRSAAAASRSPPPAATPPVNPLATPELVDLAKNLRKLFSPSVIADGVHRAPVVSRIYQLLPQPPGKRILRTDAEKKLAELMKAGLVAQIGPSQLFDLSPKAVEPTPKSASMTPAAESAPAQTPKPQEQDLVALVTSLRKAFPPAAIASGIHRSAITSRIHQLLPRPTGAQPSRTVADETLAALLKAGLVREAEAPNMIDLDPLVEVKPIPQPVGNSLELLVAHLRKTFPPGETPTHAQVALRIFQLLPKPQGYLKVRSAAEHALQDLLRGGLVTEDAAGKIDLEPPSRAPDSEPKIVEYPASPTSGAEAAFAALAALAGNLRTAFPPAQIMEGVHRNDALARLYHLIPHPPGGRLPPAAADHVLDELIDDGLVKQIEFSPLLNLDPHGFVMVETKEEEEEEEAVEAAVVVEEEVPTAKAADAETKSGKQKRLSWKELKKRPKVEKDVVAPARKVTDDGPLVGGGGSNAQGRAGTGGWAWLDDAASAGVEAEPAPPRAPETDAASSDITPSTSASAPQPDAPPTDPLSAPAPPGPLPIDPAHARAIDQALSTFPIGAYVNAAKIIEIALLNLPPGNSSAKEVLTRTLCERVGVPVDDPEMLFCVLDKGGLKFSKVTASELMFVGEEGVVRDDAAEGGLSAGVESGLVLDGAGDASEGPRKEEGASADQSTETTAAPSADVEPSIEAKVAMDPDAHGTPQPAACSTFPLPAPPPPLPVDPARAIDQALSTFPLGSYVNAPKIIETALRKLRTPDHSRSSVTEILTRTLQERVGVPVEDAEVLFRVLDDGGLKVSRVSATMMAGFPKVFIAY</sequence>
<organism evidence="2 3">
    <name type="scientific">Blyttiomyces helicus</name>
    <dbReference type="NCBI Taxonomy" id="388810"/>
    <lineage>
        <taxon>Eukaryota</taxon>
        <taxon>Fungi</taxon>
        <taxon>Fungi incertae sedis</taxon>
        <taxon>Chytridiomycota</taxon>
        <taxon>Chytridiomycota incertae sedis</taxon>
        <taxon>Chytridiomycetes</taxon>
        <taxon>Chytridiomycetes incertae sedis</taxon>
        <taxon>Blyttiomyces</taxon>
    </lineage>
</organism>
<feature type="compositionally biased region" description="Pro residues" evidence="1">
    <location>
        <begin position="330"/>
        <end position="340"/>
    </location>
</feature>
<feature type="compositionally biased region" description="Low complexity" evidence="1">
    <location>
        <begin position="83"/>
        <end position="99"/>
    </location>
</feature>
<feature type="compositionally biased region" description="Gly residues" evidence="1">
    <location>
        <begin position="780"/>
        <end position="796"/>
    </location>
</feature>
<feature type="region of interest" description="Disordered" evidence="1">
    <location>
        <begin position="243"/>
        <end position="342"/>
    </location>
</feature>
<feature type="region of interest" description="Disordered" evidence="1">
    <location>
        <begin position="737"/>
        <end position="859"/>
    </location>
</feature>
<evidence type="ECO:0000313" key="2">
    <source>
        <dbReference type="EMBL" id="RKO89178.1"/>
    </source>
</evidence>
<accession>A0A4P9WD80</accession>
<feature type="region of interest" description="Disordered" evidence="1">
    <location>
        <begin position="420"/>
        <end position="446"/>
    </location>
</feature>